<keyword evidence="4" id="KW-0408">Iron</keyword>
<feature type="domain" description="Radical SAM core" evidence="7">
    <location>
        <begin position="206"/>
        <end position="435"/>
    </location>
</feature>
<keyword evidence="5" id="KW-0411">Iron-sulfur</keyword>
<dbReference type="PROSITE" id="PS51918">
    <property type="entry name" value="RADICAL_SAM"/>
    <property type="match status" value="1"/>
</dbReference>
<evidence type="ECO:0000256" key="5">
    <source>
        <dbReference type="ARBA" id="ARBA00023014"/>
    </source>
</evidence>
<dbReference type="InterPro" id="IPR007197">
    <property type="entry name" value="rSAM"/>
</dbReference>
<gene>
    <name evidence="8" type="ORF">Q5M86_10215</name>
</gene>
<evidence type="ECO:0000259" key="6">
    <source>
        <dbReference type="PROSITE" id="PS51332"/>
    </source>
</evidence>
<sequence length="486" mass="56969">MSNKINKIYIGYPPFESDRGVALLSQNRQFQWFKSPTYIYPVVPATAATMIKNAGYNVDFVDAIARNMTTEQWYKYLDEKTPDLLFFEVKTPVIYKAWKIADDLKAKYPNMIVVIAGDHVTAMPEETMNNCKVDYLLTGGDYDFLLLNLIEYLNGKAQLEKGIYYRENNNIKNTGFFELRHDLKSLPFIDRDLTQWQRYAYDNGNFKRIPGTYIMAGRDCWHHRCTFCSWTGIYTNFRARTAENVVDEVEFLYNKYNIREIMDDTGCFPVKKWLNDFCNFMIDKKLNKKVNIDCNMRFGACNEDEYRLMKKAGFRFLLFGLESASQNTLDRLKKGNKVEEILPSCKAASDAGLSPHVTVMLGYPWETEEDIEKTYELTKKLLLKGYAKTMQATIIIPYPGTELFNQCKKENWLTTENWEDYDMRKAIMKTDVGEEKIKEWIQKLYNLSFTPQFLMHKVLSIRDLDDIKYYLRAFKKVSSGHLKDFA</sequence>
<protein>
    <submittedName>
        <fullName evidence="8">Radical SAM protein</fullName>
    </submittedName>
</protein>
<dbReference type="SMART" id="SM00729">
    <property type="entry name" value="Elp3"/>
    <property type="match status" value="1"/>
</dbReference>
<feature type="domain" description="B12-binding" evidence="6">
    <location>
        <begin position="27"/>
        <end position="160"/>
    </location>
</feature>
<dbReference type="Pfam" id="PF02310">
    <property type="entry name" value="B12-binding"/>
    <property type="match status" value="1"/>
</dbReference>
<dbReference type="InterPro" id="IPR023404">
    <property type="entry name" value="rSAM_horseshoe"/>
</dbReference>
<dbReference type="Pfam" id="PF04055">
    <property type="entry name" value="Radical_SAM"/>
    <property type="match status" value="1"/>
</dbReference>
<evidence type="ECO:0000313" key="9">
    <source>
        <dbReference type="Proteomes" id="UP001175147"/>
    </source>
</evidence>
<keyword evidence="3" id="KW-0479">Metal-binding</keyword>
<accession>A0ABT8Z089</accession>
<dbReference type="SFLD" id="SFLDG01082">
    <property type="entry name" value="B12-binding_domain_containing"/>
    <property type="match status" value="1"/>
</dbReference>
<dbReference type="InterPro" id="IPR051198">
    <property type="entry name" value="BchE-like"/>
</dbReference>
<dbReference type="RefSeq" id="WP_304384997.1">
    <property type="nucleotide sequence ID" value="NZ_JAUPBL010000026.1"/>
</dbReference>
<evidence type="ECO:0000256" key="4">
    <source>
        <dbReference type="ARBA" id="ARBA00023004"/>
    </source>
</evidence>
<dbReference type="SFLD" id="SFLDG01123">
    <property type="entry name" value="methyltransferase_(Class_B)"/>
    <property type="match status" value="1"/>
</dbReference>
<dbReference type="Gene3D" id="3.80.30.20">
    <property type="entry name" value="tm_1862 like domain"/>
    <property type="match status" value="1"/>
</dbReference>
<dbReference type="EMBL" id="JAUPBM010000148">
    <property type="protein sequence ID" value="MDO7021150.1"/>
    <property type="molecule type" value="Genomic_DNA"/>
</dbReference>
<evidence type="ECO:0000313" key="8">
    <source>
        <dbReference type="EMBL" id="MDO7021150.1"/>
    </source>
</evidence>
<dbReference type="Gene3D" id="3.40.50.280">
    <property type="entry name" value="Cobalamin-binding domain"/>
    <property type="match status" value="1"/>
</dbReference>
<evidence type="ECO:0000256" key="1">
    <source>
        <dbReference type="ARBA" id="ARBA00001966"/>
    </source>
</evidence>
<comment type="caution">
    <text evidence="8">The sequence shown here is derived from an EMBL/GenBank/DDBJ whole genome shotgun (WGS) entry which is preliminary data.</text>
</comment>
<dbReference type="InterPro" id="IPR006638">
    <property type="entry name" value="Elp3/MiaA/NifB-like_rSAM"/>
</dbReference>
<keyword evidence="2" id="KW-0949">S-adenosyl-L-methionine</keyword>
<dbReference type="SUPFAM" id="SSF102114">
    <property type="entry name" value="Radical SAM enzymes"/>
    <property type="match status" value="1"/>
</dbReference>
<evidence type="ECO:0000256" key="3">
    <source>
        <dbReference type="ARBA" id="ARBA00022723"/>
    </source>
</evidence>
<reference evidence="8" key="1">
    <citation type="submission" date="2023-07" db="EMBL/GenBank/DDBJ databases">
        <title>Mucosal microbiota of week-old chicken and adult hens.</title>
        <authorList>
            <person name="Volf J."/>
            <person name="Karasova D."/>
            <person name="Crhanova M."/>
            <person name="Faldynova M."/>
            <person name="Prikrylova H."/>
            <person name="Zeman M."/>
            <person name="Babak V."/>
            <person name="Rajova J."/>
            <person name="Rychlik I."/>
        </authorList>
    </citation>
    <scope>NUCLEOTIDE SEQUENCE</scope>
    <source>
        <strain evidence="8">ET902</strain>
    </source>
</reference>
<dbReference type="Proteomes" id="UP001175147">
    <property type="component" value="Unassembled WGS sequence"/>
</dbReference>
<organism evidence="8 9">
    <name type="scientific">Brachyspira innocens</name>
    <dbReference type="NCBI Taxonomy" id="13264"/>
    <lineage>
        <taxon>Bacteria</taxon>
        <taxon>Pseudomonadati</taxon>
        <taxon>Spirochaetota</taxon>
        <taxon>Spirochaetia</taxon>
        <taxon>Brachyspirales</taxon>
        <taxon>Brachyspiraceae</taxon>
        <taxon>Brachyspira</taxon>
    </lineage>
</organism>
<name>A0ABT8Z089_9SPIR</name>
<dbReference type="CDD" id="cd01335">
    <property type="entry name" value="Radical_SAM"/>
    <property type="match status" value="1"/>
</dbReference>
<dbReference type="InterPro" id="IPR058240">
    <property type="entry name" value="rSAM_sf"/>
</dbReference>
<keyword evidence="9" id="KW-1185">Reference proteome</keyword>
<dbReference type="InterPro" id="IPR006158">
    <property type="entry name" value="Cobalamin-bd"/>
</dbReference>
<evidence type="ECO:0000256" key="2">
    <source>
        <dbReference type="ARBA" id="ARBA00022691"/>
    </source>
</evidence>
<proteinExistence type="predicted"/>
<dbReference type="SFLD" id="SFLDS00029">
    <property type="entry name" value="Radical_SAM"/>
    <property type="match status" value="1"/>
</dbReference>
<comment type="cofactor">
    <cofactor evidence="1">
        <name>[4Fe-4S] cluster</name>
        <dbReference type="ChEBI" id="CHEBI:49883"/>
    </cofactor>
</comment>
<dbReference type="PROSITE" id="PS51332">
    <property type="entry name" value="B12_BINDING"/>
    <property type="match status" value="1"/>
</dbReference>
<dbReference type="PANTHER" id="PTHR43409:SF16">
    <property type="entry name" value="SLR0320 PROTEIN"/>
    <property type="match status" value="1"/>
</dbReference>
<dbReference type="InterPro" id="IPR034466">
    <property type="entry name" value="Methyltransferase_Class_B"/>
</dbReference>
<dbReference type="PANTHER" id="PTHR43409">
    <property type="entry name" value="ANAEROBIC MAGNESIUM-PROTOPORPHYRIN IX MONOMETHYL ESTER CYCLASE-RELATED"/>
    <property type="match status" value="1"/>
</dbReference>
<evidence type="ECO:0000259" key="7">
    <source>
        <dbReference type="PROSITE" id="PS51918"/>
    </source>
</evidence>